<gene>
    <name evidence="10" type="ORF">AMJ87_06130</name>
</gene>
<dbReference type="SUPFAM" id="SSF46689">
    <property type="entry name" value="Homeodomain-like"/>
    <property type="match status" value="1"/>
</dbReference>
<dbReference type="SUPFAM" id="SSF52172">
    <property type="entry name" value="CheY-like"/>
    <property type="match status" value="1"/>
</dbReference>
<dbReference type="InterPro" id="IPR025944">
    <property type="entry name" value="Sigma_54_int_dom_CS"/>
</dbReference>
<dbReference type="Pfam" id="PF00158">
    <property type="entry name" value="Sigma54_activat"/>
    <property type="match status" value="1"/>
</dbReference>
<keyword evidence="7" id="KW-0597">Phosphoprotein</keyword>
<keyword evidence="1" id="KW-0547">Nucleotide-binding</keyword>
<dbReference type="PROSITE" id="PS50110">
    <property type="entry name" value="RESPONSE_REGULATORY"/>
    <property type="match status" value="1"/>
</dbReference>
<evidence type="ECO:0000259" key="9">
    <source>
        <dbReference type="PROSITE" id="PS50110"/>
    </source>
</evidence>
<evidence type="ECO:0000256" key="1">
    <source>
        <dbReference type="ARBA" id="ARBA00022741"/>
    </source>
</evidence>
<evidence type="ECO:0000259" key="8">
    <source>
        <dbReference type="PROSITE" id="PS50045"/>
    </source>
</evidence>
<dbReference type="Gene3D" id="3.40.50.2300">
    <property type="match status" value="1"/>
</dbReference>
<evidence type="ECO:0000256" key="6">
    <source>
        <dbReference type="ARBA" id="ARBA00023163"/>
    </source>
</evidence>
<dbReference type="InterPro" id="IPR009057">
    <property type="entry name" value="Homeodomain-like_sf"/>
</dbReference>
<accession>A0A0S8GJV1</accession>
<keyword evidence="3" id="KW-0805">Transcription regulation</keyword>
<dbReference type="Pfam" id="PF25601">
    <property type="entry name" value="AAA_lid_14"/>
    <property type="match status" value="1"/>
</dbReference>
<evidence type="ECO:0000313" key="11">
    <source>
        <dbReference type="Proteomes" id="UP000051096"/>
    </source>
</evidence>
<dbReference type="Pfam" id="PF02954">
    <property type="entry name" value="HTH_8"/>
    <property type="match status" value="1"/>
</dbReference>
<organism evidence="10 11">
    <name type="scientific">candidate division WOR_3 bacterium SM23_60</name>
    <dbReference type="NCBI Taxonomy" id="1703780"/>
    <lineage>
        <taxon>Bacteria</taxon>
        <taxon>Bacteria division WOR-3</taxon>
    </lineage>
</organism>
<evidence type="ECO:0000256" key="7">
    <source>
        <dbReference type="PROSITE-ProRule" id="PRU00169"/>
    </source>
</evidence>
<evidence type="ECO:0000256" key="4">
    <source>
        <dbReference type="ARBA" id="ARBA00023125"/>
    </source>
</evidence>
<feature type="domain" description="Sigma-54 factor interaction" evidence="8">
    <location>
        <begin position="93"/>
        <end position="322"/>
    </location>
</feature>
<dbReference type="InterPro" id="IPR002197">
    <property type="entry name" value="HTH_Fis"/>
</dbReference>
<dbReference type="PROSITE" id="PS00675">
    <property type="entry name" value="SIGMA54_INTERACT_1"/>
    <property type="match status" value="1"/>
</dbReference>
<keyword evidence="6" id="KW-0804">Transcription</keyword>
<evidence type="ECO:0000256" key="2">
    <source>
        <dbReference type="ARBA" id="ARBA00022840"/>
    </source>
</evidence>
<keyword evidence="5" id="KW-0010">Activator</keyword>
<dbReference type="PROSITE" id="PS50045">
    <property type="entry name" value="SIGMA54_INTERACT_4"/>
    <property type="match status" value="1"/>
</dbReference>
<dbReference type="InterPro" id="IPR025662">
    <property type="entry name" value="Sigma_54_int_dom_ATP-bd_1"/>
</dbReference>
<reference evidence="10 11" key="1">
    <citation type="journal article" date="2015" name="Microbiome">
        <title>Genomic resolution of linkages in carbon, nitrogen, and sulfur cycling among widespread estuary sediment bacteria.</title>
        <authorList>
            <person name="Baker B.J."/>
            <person name="Lazar C.S."/>
            <person name="Teske A.P."/>
            <person name="Dick G.J."/>
        </authorList>
    </citation>
    <scope>NUCLEOTIDE SEQUENCE [LARGE SCALE GENOMIC DNA]</scope>
    <source>
        <strain evidence="10">SM23_60</strain>
    </source>
</reference>
<dbReference type="InterPro" id="IPR011006">
    <property type="entry name" value="CheY-like_superfamily"/>
</dbReference>
<sequence length="398" mass="45165">IVDLKMPGIDGIEVLKKFSTLRPKLPVIIVTAYATIDTAVIAMKHGAADYIVKPFNPEEISVVIGKLIEHQRLIKENVRLRQQLSKRFRFQDLIGKSNKMSTVFEMIRTVAPTKSTVLLRGESGTGKELVARAIHELSPRHRNPFITAACGAMPESLLEAELFGYEKGAFTGAVEQHKGRIEIADRGTLFLDEIGDVSLKTQVNLLRVLQEREFRRIGGKTSTKVDIRVIAATNKNLEEMIRQNDFREDLYYRLNVITIELPPLRERKEDIPLLVHHFLDKVNLDVGKKIETITEEAMEKLINYDWPGNVRQLENAVEHAVVVAKESRLMPRDLPGYLQNIGPGVPSANVPLRQIEKQHIRAVLEANNWHIKKSAAILGINRVTLYNKIKAYRLKKDK</sequence>
<name>A0A0S8GJV1_UNCW3</name>
<dbReference type="SMART" id="SM00382">
    <property type="entry name" value="AAA"/>
    <property type="match status" value="1"/>
</dbReference>
<dbReference type="InterPro" id="IPR058031">
    <property type="entry name" value="AAA_lid_NorR"/>
</dbReference>
<keyword evidence="2" id="KW-0067">ATP-binding</keyword>
<dbReference type="AlphaFoldDB" id="A0A0S8GJV1"/>
<evidence type="ECO:0000313" key="10">
    <source>
        <dbReference type="EMBL" id="KPK71946.1"/>
    </source>
</evidence>
<dbReference type="GO" id="GO:0043565">
    <property type="term" value="F:sequence-specific DNA binding"/>
    <property type="evidence" value="ECO:0007669"/>
    <property type="project" value="InterPro"/>
</dbReference>
<evidence type="ECO:0000256" key="3">
    <source>
        <dbReference type="ARBA" id="ARBA00023015"/>
    </source>
</evidence>
<dbReference type="InterPro" id="IPR027417">
    <property type="entry name" value="P-loop_NTPase"/>
</dbReference>
<dbReference type="EMBL" id="LJUO01000047">
    <property type="protein sequence ID" value="KPK71946.1"/>
    <property type="molecule type" value="Genomic_DNA"/>
</dbReference>
<protein>
    <recommendedName>
        <fullName evidence="12">Fis family transcriptional regulator</fullName>
    </recommendedName>
</protein>
<dbReference type="SUPFAM" id="SSF52540">
    <property type="entry name" value="P-loop containing nucleoside triphosphate hydrolases"/>
    <property type="match status" value="1"/>
</dbReference>
<dbReference type="Gene3D" id="1.10.10.60">
    <property type="entry name" value="Homeodomain-like"/>
    <property type="match status" value="1"/>
</dbReference>
<feature type="modified residue" description="4-aspartylphosphate" evidence="7">
    <location>
        <position position="3"/>
    </location>
</feature>
<dbReference type="GO" id="GO:0006355">
    <property type="term" value="P:regulation of DNA-templated transcription"/>
    <property type="evidence" value="ECO:0007669"/>
    <property type="project" value="InterPro"/>
</dbReference>
<dbReference type="FunFam" id="3.40.50.300:FF:000006">
    <property type="entry name" value="DNA-binding transcriptional regulator NtrC"/>
    <property type="match status" value="1"/>
</dbReference>
<dbReference type="CDD" id="cd00009">
    <property type="entry name" value="AAA"/>
    <property type="match status" value="1"/>
</dbReference>
<dbReference type="FunFam" id="1.10.8.60:FF:000014">
    <property type="entry name" value="DNA-binding transcriptional regulator NtrC"/>
    <property type="match status" value="1"/>
</dbReference>
<evidence type="ECO:0000256" key="5">
    <source>
        <dbReference type="ARBA" id="ARBA00023159"/>
    </source>
</evidence>
<dbReference type="Gene3D" id="1.10.8.60">
    <property type="match status" value="1"/>
</dbReference>
<dbReference type="PANTHER" id="PTHR32071">
    <property type="entry name" value="TRANSCRIPTIONAL REGULATORY PROTEIN"/>
    <property type="match status" value="1"/>
</dbReference>
<dbReference type="PROSITE" id="PS00688">
    <property type="entry name" value="SIGMA54_INTERACT_3"/>
    <property type="match status" value="1"/>
</dbReference>
<dbReference type="InterPro" id="IPR001789">
    <property type="entry name" value="Sig_transdc_resp-reg_receiver"/>
</dbReference>
<proteinExistence type="predicted"/>
<keyword evidence="4" id="KW-0238">DNA-binding</keyword>
<dbReference type="GO" id="GO:0000160">
    <property type="term" value="P:phosphorelay signal transduction system"/>
    <property type="evidence" value="ECO:0007669"/>
    <property type="project" value="InterPro"/>
</dbReference>
<dbReference type="Pfam" id="PF00072">
    <property type="entry name" value="Response_reg"/>
    <property type="match status" value="1"/>
</dbReference>
<dbReference type="PRINTS" id="PR01590">
    <property type="entry name" value="HTHFIS"/>
</dbReference>
<evidence type="ECO:0008006" key="12">
    <source>
        <dbReference type="Google" id="ProtNLM"/>
    </source>
</evidence>
<dbReference type="Gene3D" id="3.40.50.300">
    <property type="entry name" value="P-loop containing nucleotide triphosphate hydrolases"/>
    <property type="match status" value="1"/>
</dbReference>
<dbReference type="InterPro" id="IPR002078">
    <property type="entry name" value="Sigma_54_int"/>
</dbReference>
<dbReference type="Proteomes" id="UP000051096">
    <property type="component" value="Unassembled WGS sequence"/>
</dbReference>
<dbReference type="GO" id="GO:0005524">
    <property type="term" value="F:ATP binding"/>
    <property type="evidence" value="ECO:0007669"/>
    <property type="project" value="UniProtKB-KW"/>
</dbReference>
<feature type="non-terminal residue" evidence="10">
    <location>
        <position position="1"/>
    </location>
</feature>
<dbReference type="InterPro" id="IPR003593">
    <property type="entry name" value="AAA+_ATPase"/>
</dbReference>
<feature type="domain" description="Response regulatory" evidence="9">
    <location>
        <begin position="1"/>
        <end position="68"/>
    </location>
</feature>
<dbReference type="PANTHER" id="PTHR32071:SF113">
    <property type="entry name" value="ALGINATE BIOSYNTHESIS TRANSCRIPTIONAL REGULATORY PROTEIN ALGB"/>
    <property type="match status" value="1"/>
</dbReference>
<comment type="caution">
    <text evidence="10">The sequence shown here is derived from an EMBL/GenBank/DDBJ whole genome shotgun (WGS) entry which is preliminary data.</text>
</comment>